<reference evidence="5" key="1">
    <citation type="submission" date="2021-01" db="EMBL/GenBank/DDBJ databases">
        <title>Whole genome shotgun sequence of Rhizocola hellebori NBRC 109834.</title>
        <authorList>
            <person name="Komaki H."/>
            <person name="Tamura T."/>
        </authorList>
    </citation>
    <scope>NUCLEOTIDE SEQUENCE</scope>
    <source>
        <strain evidence="5">NBRC 109834</strain>
    </source>
</reference>
<gene>
    <name evidence="5" type="ORF">Rhe02_18410</name>
</gene>
<evidence type="ECO:0000313" key="6">
    <source>
        <dbReference type="Proteomes" id="UP000612899"/>
    </source>
</evidence>
<dbReference type="InterPro" id="IPR041916">
    <property type="entry name" value="Anti_sigma_zinc_sf"/>
</dbReference>
<keyword evidence="3" id="KW-0812">Transmembrane</keyword>
<dbReference type="Pfam" id="PF13490">
    <property type="entry name" value="zf-HC2"/>
    <property type="match status" value="1"/>
</dbReference>
<evidence type="ECO:0000256" key="3">
    <source>
        <dbReference type="SAM" id="Phobius"/>
    </source>
</evidence>
<evidence type="ECO:0000313" key="5">
    <source>
        <dbReference type="EMBL" id="GIH03774.1"/>
    </source>
</evidence>
<keyword evidence="6" id="KW-1185">Reference proteome</keyword>
<dbReference type="InterPro" id="IPR027383">
    <property type="entry name" value="Znf_put"/>
</dbReference>
<feature type="domain" description="Putative zinc-finger" evidence="4">
    <location>
        <begin position="8"/>
        <end position="37"/>
    </location>
</feature>
<proteinExistence type="predicted"/>
<name>A0A8J3VDR2_9ACTN</name>
<evidence type="ECO:0000256" key="1">
    <source>
        <dbReference type="ARBA" id="ARBA00023015"/>
    </source>
</evidence>
<evidence type="ECO:0000256" key="2">
    <source>
        <dbReference type="ARBA" id="ARBA00023163"/>
    </source>
</evidence>
<keyword evidence="1" id="KW-0805">Transcription regulation</keyword>
<organism evidence="5 6">
    <name type="scientific">Rhizocola hellebori</name>
    <dbReference type="NCBI Taxonomy" id="1392758"/>
    <lineage>
        <taxon>Bacteria</taxon>
        <taxon>Bacillati</taxon>
        <taxon>Actinomycetota</taxon>
        <taxon>Actinomycetes</taxon>
        <taxon>Micromonosporales</taxon>
        <taxon>Micromonosporaceae</taxon>
        <taxon>Rhizocola</taxon>
    </lineage>
</organism>
<dbReference type="EMBL" id="BONY01000009">
    <property type="protein sequence ID" value="GIH03774.1"/>
    <property type="molecule type" value="Genomic_DNA"/>
</dbReference>
<accession>A0A8J3VDR2</accession>
<evidence type="ECO:0000259" key="4">
    <source>
        <dbReference type="Pfam" id="PF13490"/>
    </source>
</evidence>
<keyword evidence="2" id="KW-0804">Transcription</keyword>
<keyword evidence="3" id="KW-0472">Membrane</keyword>
<dbReference type="Gene3D" id="1.10.10.1320">
    <property type="entry name" value="Anti-sigma factor, zinc-finger domain"/>
    <property type="match status" value="1"/>
</dbReference>
<comment type="caution">
    <text evidence="5">The sequence shown here is derived from an EMBL/GenBank/DDBJ whole genome shotgun (WGS) entry which is preliminary data.</text>
</comment>
<dbReference type="Proteomes" id="UP000612899">
    <property type="component" value="Unassembled WGS sequence"/>
</dbReference>
<protein>
    <recommendedName>
        <fullName evidence="4">Putative zinc-finger domain-containing protein</fullName>
    </recommendedName>
</protein>
<dbReference type="RefSeq" id="WP_203907681.1">
    <property type="nucleotide sequence ID" value="NZ_BONY01000009.1"/>
</dbReference>
<dbReference type="AlphaFoldDB" id="A0A8J3VDR2"/>
<feature type="transmembrane region" description="Helical" evidence="3">
    <location>
        <begin position="94"/>
        <end position="112"/>
    </location>
</feature>
<sequence length="235" mass="24804">MATTSCDRDALGAYAFGALDMGERERIAQHVQLCQRCSTELAELREVTRMLGELPPEAVLTGPPDGGDLVLQRTLRQIRAEAAVLWRRQHLRQGIAVAAAMAACIALGVMLGRSPTPHTTPTATSPTAQPLVVPGTKVASTVDAQSKTRIVVTMVPAQGWVRLNVAVSGVARGEKCRIVVVNRDGGKEIAASWMVSEKGEAEGTNVDGAAAVPLDEVTAVEVHNAVGKTLVSLRI</sequence>
<keyword evidence="3" id="KW-1133">Transmembrane helix</keyword>